<dbReference type="Proteomes" id="UP001529340">
    <property type="component" value="Unassembled WGS sequence"/>
</dbReference>
<keyword evidence="1" id="KW-0472">Membrane</keyword>
<accession>A0ABT7UB18</accession>
<keyword evidence="1" id="KW-0812">Transmembrane</keyword>
<evidence type="ECO:0000256" key="1">
    <source>
        <dbReference type="SAM" id="Phobius"/>
    </source>
</evidence>
<evidence type="ECO:0000313" key="2">
    <source>
        <dbReference type="EMBL" id="MDM8156833.1"/>
    </source>
</evidence>
<feature type="transmembrane region" description="Helical" evidence="1">
    <location>
        <begin position="200"/>
        <end position="221"/>
    </location>
</feature>
<organism evidence="2 3">
    <name type="scientific">Amedibacillus dolichus</name>
    <dbReference type="NCBI Taxonomy" id="31971"/>
    <lineage>
        <taxon>Bacteria</taxon>
        <taxon>Bacillati</taxon>
        <taxon>Bacillota</taxon>
        <taxon>Erysipelotrichia</taxon>
        <taxon>Erysipelotrichales</taxon>
        <taxon>Erysipelotrichaceae</taxon>
        <taxon>Amedibacillus</taxon>
    </lineage>
</organism>
<dbReference type="NCBIfam" id="TIGR01906">
    <property type="entry name" value="integ_TIGR01906"/>
    <property type="match status" value="1"/>
</dbReference>
<evidence type="ECO:0000313" key="3">
    <source>
        <dbReference type="Proteomes" id="UP001529340"/>
    </source>
</evidence>
<proteinExistence type="predicted"/>
<keyword evidence="1" id="KW-1133">Transmembrane helix</keyword>
<gene>
    <name evidence="2" type="ORF">QUV96_04185</name>
</gene>
<dbReference type="PROSITE" id="PS51257">
    <property type="entry name" value="PROKAR_LIPOPROTEIN"/>
    <property type="match status" value="1"/>
</dbReference>
<reference evidence="2" key="2">
    <citation type="submission" date="2023-06" db="EMBL/GenBank/DDBJ databases">
        <authorList>
            <person name="Zeman M."/>
            <person name="Kubasova T."/>
            <person name="Jahodarova E."/>
            <person name="Nykrynova M."/>
            <person name="Rychlik I."/>
        </authorList>
    </citation>
    <scope>NUCLEOTIDE SEQUENCE</scope>
    <source>
        <strain evidence="2">ET39</strain>
    </source>
</reference>
<dbReference type="RefSeq" id="WP_289607300.1">
    <property type="nucleotide sequence ID" value="NZ_JAUDCG010000013.1"/>
</dbReference>
<name>A0ABT7UB18_9FIRM</name>
<protein>
    <submittedName>
        <fullName evidence="2">TIGR01906 family membrane protein</fullName>
    </submittedName>
</protein>
<feature type="transmembrane region" description="Helical" evidence="1">
    <location>
        <begin position="139"/>
        <end position="160"/>
    </location>
</feature>
<keyword evidence="3" id="KW-1185">Reference proteome</keyword>
<comment type="caution">
    <text evidence="2">The sequence shown here is derived from an EMBL/GenBank/DDBJ whole genome shotgun (WGS) entry which is preliminary data.</text>
</comment>
<dbReference type="Pfam" id="PF07314">
    <property type="entry name" value="Lit"/>
    <property type="match status" value="1"/>
</dbReference>
<sequence>MKQKIPSLLGIVSACSLIAFLLLSSVDMNCFNTGFFSEQYRDLHTAEQLGMSESDLMKATTTLLDYLRGDVESIDVSVTIDGVRQEAFNARERAHMVDVRTLYQNAMAVRWIALGVWVASVAALILLRKKAFLDDLSRGFLFVSFLFVLFLILLGIWILADFTGFWTTFHQLFFTNDLWLLNPATDLMINLFPEAFFSHLVIRILLWFLAFYLPCLIVAFYNRRQSIQMFFFPQSVGRRQKR</sequence>
<dbReference type="EMBL" id="JAUDCG010000013">
    <property type="protein sequence ID" value="MDM8156833.1"/>
    <property type="molecule type" value="Genomic_DNA"/>
</dbReference>
<dbReference type="InterPro" id="IPR010178">
    <property type="entry name" value="Lit"/>
</dbReference>
<reference evidence="2" key="1">
    <citation type="submission" date="2023-06" db="EMBL/GenBank/DDBJ databases">
        <title>Identification and characterization of horizontal gene transfer across gut microbiota members of farm animals based on homology search.</title>
        <authorList>
            <person name="Schwarzerova J."/>
            <person name="Nykrynova M."/>
            <person name="Jureckova K."/>
            <person name="Cejkova D."/>
            <person name="Rychlik I."/>
        </authorList>
    </citation>
    <scope>NUCLEOTIDE SEQUENCE</scope>
    <source>
        <strain evidence="2">ET39</strain>
    </source>
</reference>
<feature type="transmembrane region" description="Helical" evidence="1">
    <location>
        <begin position="108"/>
        <end position="127"/>
    </location>
</feature>